<protein>
    <recommendedName>
        <fullName evidence="12">Acyl-CoA dehydrogenase</fullName>
    </recommendedName>
</protein>
<dbReference type="InterPro" id="IPR036250">
    <property type="entry name" value="AcylCo_DH-like_C"/>
</dbReference>
<dbReference type="Gene3D" id="1.10.540.10">
    <property type="entry name" value="Acyl-CoA dehydrogenase/oxidase, N-terminal domain"/>
    <property type="match status" value="1"/>
</dbReference>
<name>A0A0C9VLK3_SPHS4</name>
<evidence type="ECO:0000259" key="9">
    <source>
        <dbReference type="Pfam" id="PF02771"/>
    </source>
</evidence>
<keyword evidence="5 6" id="KW-0560">Oxidoreductase</keyword>
<gene>
    <name evidence="10" type="ORF">M422DRAFT_176444</name>
</gene>
<dbReference type="InterPro" id="IPR050741">
    <property type="entry name" value="Acyl-CoA_dehydrogenase"/>
</dbReference>
<accession>A0A0C9VLK3</accession>
<dbReference type="GO" id="GO:0005737">
    <property type="term" value="C:cytoplasm"/>
    <property type="evidence" value="ECO:0007669"/>
    <property type="project" value="TreeGrafter"/>
</dbReference>
<dbReference type="OrthoDB" id="2588832at2759"/>
<proteinExistence type="inferred from homology"/>
<dbReference type="Pfam" id="PF02770">
    <property type="entry name" value="Acyl-CoA_dh_M"/>
    <property type="match status" value="1"/>
</dbReference>
<evidence type="ECO:0000259" key="7">
    <source>
        <dbReference type="Pfam" id="PF00441"/>
    </source>
</evidence>
<dbReference type="InterPro" id="IPR046373">
    <property type="entry name" value="Acyl-CoA_Oxase/DH_mid-dom_sf"/>
</dbReference>
<evidence type="ECO:0000256" key="4">
    <source>
        <dbReference type="ARBA" id="ARBA00022827"/>
    </source>
</evidence>
<dbReference type="PANTHER" id="PTHR48083:SF17">
    <property type="entry name" value="ACYL-COA DEHYDROGENASE (AFU_ORTHOLOGUE AFUA_2G16630)-RELATED"/>
    <property type="match status" value="1"/>
</dbReference>
<dbReference type="InterPro" id="IPR006089">
    <property type="entry name" value="Acyl-CoA_DH_CS"/>
</dbReference>
<evidence type="ECO:0000313" key="11">
    <source>
        <dbReference type="Proteomes" id="UP000054279"/>
    </source>
</evidence>
<dbReference type="PANTHER" id="PTHR48083">
    <property type="entry name" value="MEDIUM-CHAIN SPECIFIC ACYL-COA DEHYDROGENASE, MITOCHONDRIAL-RELATED"/>
    <property type="match status" value="1"/>
</dbReference>
<dbReference type="CDD" id="cd00567">
    <property type="entry name" value="ACAD"/>
    <property type="match status" value="1"/>
</dbReference>
<dbReference type="GO" id="GO:0033539">
    <property type="term" value="P:fatty acid beta-oxidation using acyl-CoA dehydrogenase"/>
    <property type="evidence" value="ECO:0007669"/>
    <property type="project" value="TreeGrafter"/>
</dbReference>
<evidence type="ECO:0008006" key="12">
    <source>
        <dbReference type="Google" id="ProtNLM"/>
    </source>
</evidence>
<dbReference type="HOGENOM" id="CLU_018204_4_1_1"/>
<evidence type="ECO:0000259" key="8">
    <source>
        <dbReference type="Pfam" id="PF02770"/>
    </source>
</evidence>
<dbReference type="SUPFAM" id="SSF56645">
    <property type="entry name" value="Acyl-CoA dehydrogenase NM domain-like"/>
    <property type="match status" value="1"/>
</dbReference>
<dbReference type="InterPro" id="IPR006091">
    <property type="entry name" value="Acyl-CoA_Oxase/DH_mid-dom"/>
</dbReference>
<dbReference type="SUPFAM" id="SSF47203">
    <property type="entry name" value="Acyl-CoA dehydrogenase C-terminal domain-like"/>
    <property type="match status" value="1"/>
</dbReference>
<sequence length="319" mass="34916">MEETIRCPYTGVSWGLGGGNSIGCPPILNFGTEEQKMEYLPRVHSGEIRFCLGITEPEAGSDVAGIRSTAVLSADKTHYIVNGAKKWITNGLWSDYVTTAVRTGRPGIEGISLLIVPLNAPGVTRRRIQNSGLYASGSTYIGLSDVKVPVRNLIGKENEGFKIIMSNFNPERLSLAVGSLRLARTCYEEAWRHALTRKTFGNSLMANQVIRAKFANMTRAIESCRAWVEQIVYQMQHQKDAANDPQIGAKLALAKVQAGKVLEMCCREAQQVFGGLGMSKEGKGHIVEQISRDLRVYVVGGGSEEILDDLGIRLMLSKL</sequence>
<comment type="similarity">
    <text evidence="2 6">Belongs to the acyl-CoA dehydrogenase family.</text>
</comment>
<dbReference type="Gene3D" id="1.20.140.10">
    <property type="entry name" value="Butyryl-CoA Dehydrogenase, subunit A, domain 3"/>
    <property type="match status" value="1"/>
</dbReference>
<evidence type="ECO:0000256" key="3">
    <source>
        <dbReference type="ARBA" id="ARBA00022630"/>
    </source>
</evidence>
<dbReference type="PROSITE" id="PS00072">
    <property type="entry name" value="ACYL_COA_DH_1"/>
    <property type="match status" value="1"/>
</dbReference>
<dbReference type="InterPro" id="IPR013786">
    <property type="entry name" value="AcylCoA_DH/ox_N"/>
</dbReference>
<dbReference type="Gene3D" id="2.40.110.10">
    <property type="entry name" value="Butyryl-CoA Dehydrogenase, subunit A, domain 2"/>
    <property type="match status" value="1"/>
</dbReference>
<dbReference type="Proteomes" id="UP000054279">
    <property type="component" value="Unassembled WGS sequence"/>
</dbReference>
<evidence type="ECO:0000256" key="5">
    <source>
        <dbReference type="ARBA" id="ARBA00023002"/>
    </source>
</evidence>
<keyword evidence="4 6" id="KW-0274">FAD</keyword>
<keyword evidence="3 6" id="KW-0285">Flavoprotein</keyword>
<keyword evidence="11" id="KW-1185">Reference proteome</keyword>
<dbReference type="AlphaFoldDB" id="A0A0C9VLK3"/>
<reference evidence="10 11" key="1">
    <citation type="submission" date="2014-06" db="EMBL/GenBank/DDBJ databases">
        <title>Evolutionary Origins and Diversification of the Mycorrhizal Mutualists.</title>
        <authorList>
            <consortium name="DOE Joint Genome Institute"/>
            <consortium name="Mycorrhizal Genomics Consortium"/>
            <person name="Kohler A."/>
            <person name="Kuo A."/>
            <person name="Nagy L.G."/>
            <person name="Floudas D."/>
            <person name="Copeland A."/>
            <person name="Barry K.W."/>
            <person name="Cichocki N."/>
            <person name="Veneault-Fourrey C."/>
            <person name="LaButti K."/>
            <person name="Lindquist E.A."/>
            <person name="Lipzen A."/>
            <person name="Lundell T."/>
            <person name="Morin E."/>
            <person name="Murat C."/>
            <person name="Riley R."/>
            <person name="Ohm R."/>
            <person name="Sun H."/>
            <person name="Tunlid A."/>
            <person name="Henrissat B."/>
            <person name="Grigoriev I.V."/>
            <person name="Hibbett D.S."/>
            <person name="Martin F."/>
        </authorList>
    </citation>
    <scope>NUCLEOTIDE SEQUENCE [LARGE SCALE GENOMIC DNA]</scope>
    <source>
        <strain evidence="10 11">SS14</strain>
    </source>
</reference>
<dbReference type="InterPro" id="IPR009100">
    <property type="entry name" value="AcylCoA_DH/oxidase_NM_dom_sf"/>
</dbReference>
<dbReference type="GO" id="GO:0003995">
    <property type="term" value="F:acyl-CoA dehydrogenase activity"/>
    <property type="evidence" value="ECO:0007669"/>
    <property type="project" value="InterPro"/>
</dbReference>
<dbReference type="Pfam" id="PF00441">
    <property type="entry name" value="Acyl-CoA_dh_1"/>
    <property type="match status" value="1"/>
</dbReference>
<evidence type="ECO:0000256" key="2">
    <source>
        <dbReference type="ARBA" id="ARBA00009347"/>
    </source>
</evidence>
<dbReference type="EMBL" id="KN837160">
    <property type="protein sequence ID" value="KIJ38426.1"/>
    <property type="molecule type" value="Genomic_DNA"/>
</dbReference>
<feature type="domain" description="Acyl-CoA dehydrogenase/oxidase C-terminal" evidence="7">
    <location>
        <begin position="158"/>
        <end position="309"/>
    </location>
</feature>
<organism evidence="10 11">
    <name type="scientific">Sphaerobolus stellatus (strain SS14)</name>
    <dbReference type="NCBI Taxonomy" id="990650"/>
    <lineage>
        <taxon>Eukaryota</taxon>
        <taxon>Fungi</taxon>
        <taxon>Dikarya</taxon>
        <taxon>Basidiomycota</taxon>
        <taxon>Agaricomycotina</taxon>
        <taxon>Agaricomycetes</taxon>
        <taxon>Phallomycetidae</taxon>
        <taxon>Geastrales</taxon>
        <taxon>Sphaerobolaceae</taxon>
        <taxon>Sphaerobolus</taxon>
    </lineage>
</organism>
<dbReference type="InterPro" id="IPR037069">
    <property type="entry name" value="AcylCoA_DH/ox_N_sf"/>
</dbReference>
<comment type="cofactor">
    <cofactor evidence="1 6">
        <name>FAD</name>
        <dbReference type="ChEBI" id="CHEBI:57692"/>
    </cofactor>
</comment>
<dbReference type="GO" id="GO:0050660">
    <property type="term" value="F:flavin adenine dinucleotide binding"/>
    <property type="evidence" value="ECO:0007669"/>
    <property type="project" value="InterPro"/>
</dbReference>
<dbReference type="InterPro" id="IPR009075">
    <property type="entry name" value="AcylCo_DH/oxidase_C"/>
</dbReference>
<evidence type="ECO:0000256" key="1">
    <source>
        <dbReference type="ARBA" id="ARBA00001974"/>
    </source>
</evidence>
<feature type="domain" description="Acyl-CoA oxidase/dehydrogenase middle" evidence="8">
    <location>
        <begin position="51"/>
        <end position="146"/>
    </location>
</feature>
<dbReference type="Pfam" id="PF02771">
    <property type="entry name" value="Acyl-CoA_dh_N"/>
    <property type="match status" value="1"/>
</dbReference>
<feature type="domain" description="Acyl-CoA dehydrogenase/oxidase N-terminal" evidence="9">
    <location>
        <begin position="2"/>
        <end position="47"/>
    </location>
</feature>
<evidence type="ECO:0000256" key="6">
    <source>
        <dbReference type="RuleBase" id="RU362125"/>
    </source>
</evidence>
<evidence type="ECO:0000313" key="10">
    <source>
        <dbReference type="EMBL" id="KIJ38426.1"/>
    </source>
</evidence>